<dbReference type="EMBL" id="MHUC01000039">
    <property type="protein sequence ID" value="OHA70045.1"/>
    <property type="molecule type" value="Genomic_DNA"/>
</dbReference>
<dbReference type="Proteomes" id="UP000177078">
    <property type="component" value="Unassembled WGS sequence"/>
</dbReference>
<reference evidence="1 2" key="1">
    <citation type="journal article" date="2016" name="Nat. Commun.">
        <title>Thousands of microbial genomes shed light on interconnected biogeochemical processes in an aquifer system.</title>
        <authorList>
            <person name="Anantharaman K."/>
            <person name="Brown C.T."/>
            <person name="Hug L.A."/>
            <person name="Sharon I."/>
            <person name="Castelle C.J."/>
            <person name="Probst A.J."/>
            <person name="Thomas B.C."/>
            <person name="Singh A."/>
            <person name="Wilkins M.J."/>
            <person name="Karaoz U."/>
            <person name="Brodie E.L."/>
            <person name="Williams K.H."/>
            <person name="Hubbard S.S."/>
            <person name="Banfield J.F."/>
        </authorList>
    </citation>
    <scope>NUCLEOTIDE SEQUENCE [LARGE SCALE GENOMIC DNA]</scope>
</reference>
<dbReference type="AlphaFoldDB" id="A0A1G2RB29"/>
<proteinExistence type="predicted"/>
<protein>
    <submittedName>
        <fullName evidence="1">Uncharacterized protein</fullName>
    </submittedName>
</protein>
<accession>A0A1G2RB29</accession>
<name>A0A1G2RB29_9BACT</name>
<comment type="caution">
    <text evidence="1">The sequence shown here is derived from an EMBL/GenBank/DDBJ whole genome shotgun (WGS) entry which is preliminary data.</text>
</comment>
<gene>
    <name evidence="1" type="ORF">A3F15_00795</name>
</gene>
<sequence length="64" mass="7436">MLKFLLVYDPLLYSNIYSQTKKEGVLPLLIGKKFSFKRQKILFFSEGRSDLTKSAKIAYQIGLF</sequence>
<evidence type="ECO:0000313" key="1">
    <source>
        <dbReference type="EMBL" id="OHA70045.1"/>
    </source>
</evidence>
<evidence type="ECO:0000313" key="2">
    <source>
        <dbReference type="Proteomes" id="UP000177078"/>
    </source>
</evidence>
<organism evidence="1 2">
    <name type="scientific">Candidatus Wildermuthbacteria bacterium RIFCSPHIGHO2_12_FULL_40_12</name>
    <dbReference type="NCBI Taxonomy" id="1802457"/>
    <lineage>
        <taxon>Bacteria</taxon>
        <taxon>Candidatus Wildermuthiibacteriota</taxon>
    </lineage>
</organism>
<dbReference type="STRING" id="1802457.A3F15_00795"/>